<dbReference type="EMBL" id="CP024847">
    <property type="protein sequence ID" value="AUR50831.1"/>
    <property type="molecule type" value="Genomic_DNA"/>
</dbReference>
<keyword evidence="6" id="KW-0479">Metal-binding</keyword>
<evidence type="ECO:0000256" key="10">
    <source>
        <dbReference type="ARBA" id="ARBA00048807"/>
    </source>
</evidence>
<comment type="cofactor">
    <cofactor evidence="1">
        <name>Zn(2+)</name>
        <dbReference type="ChEBI" id="CHEBI:29105"/>
    </cofactor>
</comment>
<dbReference type="EC" id="4.1.2.50" evidence="4"/>
<dbReference type="GO" id="GO:0070497">
    <property type="term" value="F:6-carboxytetrahydropterin synthase activity"/>
    <property type="evidence" value="ECO:0007669"/>
    <property type="project" value="UniProtKB-EC"/>
</dbReference>
<dbReference type="PANTHER" id="PTHR12589">
    <property type="entry name" value="PYRUVOYL TETRAHYDROBIOPTERIN SYNTHASE"/>
    <property type="match status" value="1"/>
</dbReference>
<evidence type="ECO:0000256" key="7">
    <source>
        <dbReference type="ARBA" id="ARBA00022833"/>
    </source>
</evidence>
<evidence type="ECO:0000313" key="11">
    <source>
        <dbReference type="EMBL" id="AUR50831.1"/>
    </source>
</evidence>
<protein>
    <recommendedName>
        <fullName evidence="5">6-carboxy-5,6,7,8-tetrahydropterin synthase</fullName>
        <ecNumber evidence="4">4.1.2.50</ecNumber>
    </recommendedName>
    <alternativeName>
        <fullName evidence="9">Queuosine biosynthesis protein QueD</fullName>
    </alternativeName>
</protein>
<name>A0A2I7N304_9NEIS</name>
<evidence type="ECO:0000256" key="9">
    <source>
        <dbReference type="ARBA" id="ARBA00031449"/>
    </source>
</evidence>
<dbReference type="Pfam" id="PF01242">
    <property type="entry name" value="PTPS"/>
    <property type="match status" value="1"/>
</dbReference>
<dbReference type="Proteomes" id="UP000236655">
    <property type="component" value="Chromosome"/>
</dbReference>
<dbReference type="KEGG" id="nba:CUN60_00460"/>
<dbReference type="InterPro" id="IPR007115">
    <property type="entry name" value="6-PTP_synth/QueD"/>
</dbReference>
<evidence type="ECO:0000313" key="12">
    <source>
        <dbReference type="Proteomes" id="UP000236655"/>
    </source>
</evidence>
<evidence type="ECO:0000256" key="5">
    <source>
        <dbReference type="ARBA" id="ARBA00018141"/>
    </source>
</evidence>
<gene>
    <name evidence="11" type="ORF">CUN60_00460</name>
</gene>
<accession>A0A2I7N304</accession>
<comment type="catalytic activity">
    <reaction evidence="10">
        <text>7,8-dihydroneopterin 3'-triphosphate + H2O = 6-carboxy-5,6,7,8-tetrahydropterin + triphosphate + acetaldehyde + 2 H(+)</text>
        <dbReference type="Rhea" id="RHEA:27966"/>
        <dbReference type="ChEBI" id="CHEBI:15343"/>
        <dbReference type="ChEBI" id="CHEBI:15377"/>
        <dbReference type="ChEBI" id="CHEBI:15378"/>
        <dbReference type="ChEBI" id="CHEBI:18036"/>
        <dbReference type="ChEBI" id="CHEBI:58462"/>
        <dbReference type="ChEBI" id="CHEBI:61032"/>
        <dbReference type="EC" id="4.1.2.50"/>
    </reaction>
</comment>
<keyword evidence="12" id="KW-1185">Reference proteome</keyword>
<organism evidence="11 12">
    <name type="scientific">Aquella oligotrophica</name>
    <dbReference type="NCBI Taxonomy" id="2067065"/>
    <lineage>
        <taxon>Bacteria</taxon>
        <taxon>Pseudomonadati</taxon>
        <taxon>Pseudomonadota</taxon>
        <taxon>Betaproteobacteria</taxon>
        <taxon>Neisseriales</taxon>
        <taxon>Neisseriaceae</taxon>
        <taxon>Aquella</taxon>
    </lineage>
</organism>
<comment type="similarity">
    <text evidence="3">Belongs to the PTPS family. QueD subfamily.</text>
</comment>
<dbReference type="AlphaFoldDB" id="A0A2I7N304"/>
<evidence type="ECO:0000256" key="3">
    <source>
        <dbReference type="ARBA" id="ARBA00008900"/>
    </source>
</evidence>
<evidence type="ECO:0000256" key="6">
    <source>
        <dbReference type="ARBA" id="ARBA00022723"/>
    </source>
</evidence>
<dbReference type="Gene3D" id="3.30.479.10">
    <property type="entry name" value="6-pyruvoyl tetrahydropterin synthase/QueD"/>
    <property type="match status" value="2"/>
</dbReference>
<evidence type="ECO:0000256" key="1">
    <source>
        <dbReference type="ARBA" id="ARBA00001947"/>
    </source>
</evidence>
<evidence type="ECO:0000256" key="8">
    <source>
        <dbReference type="ARBA" id="ARBA00023239"/>
    </source>
</evidence>
<evidence type="ECO:0000256" key="2">
    <source>
        <dbReference type="ARBA" id="ARBA00005061"/>
    </source>
</evidence>
<dbReference type="GO" id="GO:0046872">
    <property type="term" value="F:metal ion binding"/>
    <property type="evidence" value="ECO:0007669"/>
    <property type="project" value="UniProtKB-KW"/>
</dbReference>
<dbReference type="PANTHER" id="PTHR12589:SF7">
    <property type="entry name" value="6-PYRUVOYL TETRAHYDROBIOPTERIN SYNTHASE"/>
    <property type="match status" value="1"/>
</dbReference>
<proteinExistence type="inferred from homology"/>
<dbReference type="SUPFAM" id="SSF55620">
    <property type="entry name" value="Tetrahydrobiopterin biosynthesis enzymes-like"/>
    <property type="match status" value="1"/>
</dbReference>
<comment type="pathway">
    <text evidence="2">Purine metabolism; 7-cyano-7-deazaguanine biosynthesis.</text>
</comment>
<dbReference type="OrthoDB" id="9804698at2"/>
<evidence type="ECO:0000256" key="4">
    <source>
        <dbReference type="ARBA" id="ARBA00012982"/>
    </source>
</evidence>
<dbReference type="InterPro" id="IPR038418">
    <property type="entry name" value="6-PTP_synth/QueD_sf"/>
</dbReference>
<keyword evidence="7" id="KW-0862">Zinc</keyword>
<sequence length="142" mass="16469">MGKFQVVRKHEIHCGHRVVQHEGKCKNLHGHSYIFHLKCESTELDNLGRVIDFSVIKDLLCRWLDDNWDHKLILWENDPWLLSLREIDATIVTVPYNPTAENLARYLVEVIGPELFKDLPISLSEVTLEETSKCRASYAISD</sequence>
<reference evidence="12" key="1">
    <citation type="submission" date="2017-11" db="EMBL/GenBank/DDBJ databases">
        <authorList>
            <person name="Chan K.G."/>
            <person name="Lee L.S."/>
        </authorList>
    </citation>
    <scope>NUCLEOTIDE SEQUENCE [LARGE SCALE GENOMIC DNA]</scope>
    <source>
        <strain evidence="12">DSM 100970</strain>
    </source>
</reference>
<dbReference type="UniPathway" id="UPA00391"/>
<keyword evidence="8" id="KW-0456">Lyase</keyword>